<dbReference type="Pfam" id="PF00400">
    <property type="entry name" value="WD40"/>
    <property type="match status" value="1"/>
</dbReference>
<evidence type="ECO:0000256" key="3">
    <source>
        <dbReference type="ARBA" id="ARBA00022552"/>
    </source>
</evidence>
<evidence type="ECO:0000256" key="1">
    <source>
        <dbReference type="ARBA" id="ARBA00004099"/>
    </source>
</evidence>
<accession>A0A6A6P9T6</accession>
<dbReference type="PROSITE" id="PS50082">
    <property type="entry name" value="WD_REPEATS_2"/>
    <property type="match status" value="1"/>
</dbReference>
<gene>
    <name evidence="11" type="ORF">BDY21DRAFT_361572</name>
</gene>
<keyword evidence="4 8" id="KW-0853">WD repeat</keyword>
<dbReference type="PANTHER" id="PTHR14085">
    <property type="entry name" value="WD-REPEAT PROTEIN BING4"/>
    <property type="match status" value="1"/>
</dbReference>
<dbReference type="SMART" id="SM01033">
    <property type="entry name" value="BING4CT"/>
    <property type="match status" value="1"/>
</dbReference>
<dbReference type="Pfam" id="PF08149">
    <property type="entry name" value="BING4CT"/>
    <property type="match status" value="1"/>
</dbReference>
<dbReference type="SUPFAM" id="SSF50978">
    <property type="entry name" value="WD40 repeat-like"/>
    <property type="match status" value="1"/>
</dbReference>
<evidence type="ECO:0000256" key="2">
    <source>
        <dbReference type="ARBA" id="ARBA00004604"/>
    </source>
</evidence>
<dbReference type="PANTHER" id="PTHR14085:SF3">
    <property type="entry name" value="WD REPEAT-CONTAINING PROTEIN 46"/>
    <property type="match status" value="1"/>
</dbReference>
<keyword evidence="3" id="KW-0698">rRNA processing</keyword>
<dbReference type="Proteomes" id="UP000799766">
    <property type="component" value="Unassembled WGS sequence"/>
</dbReference>
<evidence type="ECO:0000259" key="10">
    <source>
        <dbReference type="SMART" id="SM01033"/>
    </source>
</evidence>
<dbReference type="GO" id="GO:0030686">
    <property type="term" value="C:90S preribosome"/>
    <property type="evidence" value="ECO:0007669"/>
    <property type="project" value="TreeGrafter"/>
</dbReference>
<organism evidence="11 12">
    <name type="scientific">Lineolata rhizophorae</name>
    <dbReference type="NCBI Taxonomy" id="578093"/>
    <lineage>
        <taxon>Eukaryota</taxon>
        <taxon>Fungi</taxon>
        <taxon>Dikarya</taxon>
        <taxon>Ascomycota</taxon>
        <taxon>Pezizomycotina</taxon>
        <taxon>Dothideomycetes</taxon>
        <taxon>Dothideomycetes incertae sedis</taxon>
        <taxon>Lineolatales</taxon>
        <taxon>Lineolataceae</taxon>
        <taxon>Lineolata</taxon>
    </lineage>
</organism>
<protein>
    <recommendedName>
        <fullName evidence="7">U three protein 7</fullName>
    </recommendedName>
</protein>
<evidence type="ECO:0000256" key="5">
    <source>
        <dbReference type="ARBA" id="ARBA00022737"/>
    </source>
</evidence>
<reference evidence="11" key="1">
    <citation type="journal article" date="2020" name="Stud. Mycol.">
        <title>101 Dothideomycetes genomes: a test case for predicting lifestyles and emergence of pathogens.</title>
        <authorList>
            <person name="Haridas S."/>
            <person name="Albert R."/>
            <person name="Binder M."/>
            <person name="Bloem J."/>
            <person name="Labutti K."/>
            <person name="Salamov A."/>
            <person name="Andreopoulos B."/>
            <person name="Baker S."/>
            <person name="Barry K."/>
            <person name="Bills G."/>
            <person name="Bluhm B."/>
            <person name="Cannon C."/>
            <person name="Castanera R."/>
            <person name="Culley D."/>
            <person name="Daum C."/>
            <person name="Ezra D."/>
            <person name="Gonzalez J."/>
            <person name="Henrissat B."/>
            <person name="Kuo A."/>
            <person name="Liang C."/>
            <person name="Lipzen A."/>
            <person name="Lutzoni F."/>
            <person name="Magnuson J."/>
            <person name="Mondo S."/>
            <person name="Nolan M."/>
            <person name="Ohm R."/>
            <person name="Pangilinan J."/>
            <person name="Park H.-J."/>
            <person name="Ramirez L."/>
            <person name="Alfaro M."/>
            <person name="Sun H."/>
            <person name="Tritt A."/>
            <person name="Yoshinaga Y."/>
            <person name="Zwiers L.-H."/>
            <person name="Turgeon B."/>
            <person name="Goodwin S."/>
            <person name="Spatafora J."/>
            <person name="Crous P."/>
            <person name="Grigoriev I."/>
        </authorList>
    </citation>
    <scope>NUCLEOTIDE SEQUENCE</scope>
    <source>
        <strain evidence="11">ATCC 16933</strain>
    </source>
</reference>
<dbReference type="GO" id="GO:0000462">
    <property type="term" value="P:maturation of SSU-rRNA from tricistronic rRNA transcript (SSU-rRNA, 5.8S rRNA, LSU-rRNA)"/>
    <property type="evidence" value="ECO:0007669"/>
    <property type="project" value="TreeGrafter"/>
</dbReference>
<dbReference type="FunFam" id="2.130.10.10:FF:000378">
    <property type="entry name" value="U3 small nucleolar RNA-associated protein 7"/>
    <property type="match status" value="1"/>
</dbReference>
<evidence type="ECO:0000256" key="4">
    <source>
        <dbReference type="ARBA" id="ARBA00022574"/>
    </source>
</evidence>
<sequence length="558" mass="62992">MEMDGILAAPPARRNSSTQRPIAKPTSDGVPTKPHRDRSPDAAQRLKAASDKYGRGQKAPTRNVKDKKLRGKLRETERKYREAALQALDAEILLENEPGLLEAEGELERTYRVRQDQVKNDVAVGTAKKGFTLKLNELGPYVADYSRNGKDLLLAGRKGHVTTMEWRDGKLGCELQLGETVKDAKWLHNNQYFAVAQKKYVYIYDSAGVEIHKLQKHVEVNHMEFLPYHFLLATIGNQGVLRYTDTSIGHMVAEWPTKLGAATSFAQNPYNAIVHAGHQNGTVTLWSPNSSTPLVKILAHRGPVRSLAMDREGYYMVSTGQDMKMAVWDIRMFKEVHKYFLRQPGSAVAISDRGLTSVGWGTQVTVWKDLFRKAAKDQGKQKMPYMGWGGEGYRIHDVRWCPFEDILGTTHDEGFSSLIIPGAGEPNFDALEVNPYESVKQRQEAEVSSLLNKLQPEMISLDPNFIGNIDLAADARKKEAQSDRKQEDALANIKNRGRGKNSSLRKYLRKKNSRNVIDERRLKVEALRKEQNKREQARLQQKQEQYGPALARFARKGG</sequence>
<dbReference type="AlphaFoldDB" id="A0A6A6P9T6"/>
<dbReference type="GO" id="GO:0032040">
    <property type="term" value="C:small-subunit processome"/>
    <property type="evidence" value="ECO:0007669"/>
    <property type="project" value="TreeGrafter"/>
</dbReference>
<comment type="subcellular location">
    <subcellularLocation>
        <location evidence="2">Nucleus</location>
        <location evidence="2">Nucleolus</location>
    </subcellularLocation>
</comment>
<evidence type="ECO:0000256" key="9">
    <source>
        <dbReference type="SAM" id="MobiDB-lite"/>
    </source>
</evidence>
<keyword evidence="5" id="KW-0677">Repeat</keyword>
<evidence type="ECO:0000256" key="6">
    <source>
        <dbReference type="ARBA" id="ARBA00023242"/>
    </source>
</evidence>
<comment type="function">
    <text evidence="1">Involved in nucleolar processing of pre-18S ribosomal RNA.</text>
</comment>
<dbReference type="SMART" id="SM00320">
    <property type="entry name" value="WD40"/>
    <property type="match status" value="4"/>
</dbReference>
<dbReference type="InterPro" id="IPR036322">
    <property type="entry name" value="WD40_repeat_dom_sf"/>
</dbReference>
<dbReference type="InterPro" id="IPR040315">
    <property type="entry name" value="WDR46/Utp7"/>
</dbReference>
<dbReference type="Gene3D" id="2.130.10.10">
    <property type="entry name" value="YVTN repeat-like/Quinoprotein amine dehydrogenase"/>
    <property type="match status" value="1"/>
</dbReference>
<feature type="domain" description="BING4 C-terminal" evidence="10">
    <location>
        <begin position="384"/>
        <end position="463"/>
    </location>
</feature>
<dbReference type="OrthoDB" id="10251154at2759"/>
<feature type="repeat" description="WD" evidence="8">
    <location>
        <begin position="297"/>
        <end position="338"/>
    </location>
</feature>
<dbReference type="InterPro" id="IPR012952">
    <property type="entry name" value="BING4_C_dom"/>
</dbReference>
<dbReference type="PROSITE" id="PS00678">
    <property type="entry name" value="WD_REPEATS_1"/>
    <property type="match status" value="1"/>
</dbReference>
<feature type="region of interest" description="Disordered" evidence="9">
    <location>
        <begin position="1"/>
        <end position="75"/>
    </location>
</feature>
<evidence type="ECO:0000256" key="8">
    <source>
        <dbReference type="PROSITE-ProRule" id="PRU00221"/>
    </source>
</evidence>
<keyword evidence="12" id="KW-1185">Reference proteome</keyword>
<proteinExistence type="predicted"/>
<dbReference type="PROSITE" id="PS50294">
    <property type="entry name" value="WD_REPEATS_REGION"/>
    <property type="match status" value="1"/>
</dbReference>
<feature type="region of interest" description="Disordered" evidence="9">
    <location>
        <begin position="533"/>
        <end position="558"/>
    </location>
</feature>
<dbReference type="InterPro" id="IPR019775">
    <property type="entry name" value="WD40_repeat_CS"/>
</dbReference>
<evidence type="ECO:0000313" key="12">
    <source>
        <dbReference type="Proteomes" id="UP000799766"/>
    </source>
</evidence>
<keyword evidence="6" id="KW-0539">Nucleus</keyword>
<dbReference type="InterPro" id="IPR015943">
    <property type="entry name" value="WD40/YVTN_repeat-like_dom_sf"/>
</dbReference>
<name>A0A6A6P9T6_9PEZI</name>
<dbReference type="EMBL" id="MU001673">
    <property type="protein sequence ID" value="KAF2460656.1"/>
    <property type="molecule type" value="Genomic_DNA"/>
</dbReference>
<evidence type="ECO:0000256" key="7">
    <source>
        <dbReference type="ARBA" id="ARBA00076453"/>
    </source>
</evidence>
<dbReference type="InterPro" id="IPR001680">
    <property type="entry name" value="WD40_rpt"/>
</dbReference>
<evidence type="ECO:0000313" key="11">
    <source>
        <dbReference type="EMBL" id="KAF2460656.1"/>
    </source>
</evidence>